<feature type="region of interest" description="Disordered" evidence="3">
    <location>
        <begin position="440"/>
        <end position="461"/>
    </location>
</feature>
<dbReference type="EMBL" id="FN656209">
    <property type="protein sequence ID" value="CBY40984.1"/>
    <property type="molecule type" value="Genomic_DNA"/>
</dbReference>
<feature type="region of interest" description="Disordered" evidence="3">
    <location>
        <begin position="271"/>
        <end position="328"/>
    </location>
</feature>
<evidence type="ECO:0000313" key="5">
    <source>
        <dbReference type="EMBL" id="CBY40984.1"/>
    </source>
</evidence>
<feature type="domain" description="Sushi" evidence="4">
    <location>
        <begin position="69"/>
        <end position="156"/>
    </location>
</feature>
<dbReference type="PROSITE" id="PS50923">
    <property type="entry name" value="SUSHI"/>
    <property type="match status" value="1"/>
</dbReference>
<name>E4YZV6_OIKDI</name>
<organism evidence="5">
    <name type="scientific">Oikopleura dioica</name>
    <name type="common">Tunicate</name>
    <dbReference type="NCBI Taxonomy" id="34765"/>
    <lineage>
        <taxon>Eukaryota</taxon>
        <taxon>Metazoa</taxon>
        <taxon>Chordata</taxon>
        <taxon>Tunicata</taxon>
        <taxon>Appendicularia</taxon>
        <taxon>Copelata</taxon>
        <taxon>Oikopleuridae</taxon>
        <taxon>Oikopleura</taxon>
    </lineage>
</organism>
<dbReference type="InterPro" id="IPR000436">
    <property type="entry name" value="Sushi_SCR_CCP_dom"/>
</dbReference>
<protein>
    <recommendedName>
        <fullName evidence="4">Sushi domain-containing protein</fullName>
    </recommendedName>
</protein>
<feature type="region of interest" description="Disordered" evidence="3">
    <location>
        <begin position="1504"/>
        <end position="1541"/>
    </location>
</feature>
<proteinExistence type="predicted"/>
<accession>E4YZV6</accession>
<feature type="compositionally biased region" description="Basic and acidic residues" evidence="3">
    <location>
        <begin position="1308"/>
        <end position="1322"/>
    </location>
</feature>
<feature type="compositionally biased region" description="Polar residues" evidence="3">
    <location>
        <begin position="1226"/>
        <end position="1240"/>
    </location>
</feature>
<evidence type="ECO:0000256" key="2">
    <source>
        <dbReference type="PROSITE-ProRule" id="PRU00302"/>
    </source>
</evidence>
<dbReference type="Proteomes" id="UP000011014">
    <property type="component" value="Unassembled WGS sequence"/>
</dbReference>
<sequence length="1541" mass="174180">MKKLLTVFAAVYGAEEAGDRGYYAAPSYNTGYHKQPYKETYQSSNYKPNPGYQNQGTYVSQPGYGQATGKCAVPPAKGGYWTCRLKLAENEHGRKRREGDEEGEDRGAYLGNSYNGYVKECSLTCHPGWELVGSATATCNSQTGFWYNSASGYCKQLVKCTDLTAVYGSYQCSGDIYNRKCTLKCPRYWFSRTGVNEFECTEGRWNGNSDCEFVNKCQDPPRGENYAYQCSIQPCQQYDPYDQYLPANAPPYNKNYVNKYKQQSQAYVSKNPYKKNPVPISAYTEADKRRKNKKKNGRQRREAEDAEDEAQDRSAWDDETEENTYRGYSDPYQVGSSYNYPGPDLCYVCYLKCDPVHRATAGYRAQCALSDGKWFEKAIGTCNFEHYCYWPQAGPMGYYQCYDNLLNLGYYDQGHSLIPQPGSAYAYGNNYGGAYPNKPYNSYGRKRREGEEEPKGEDVTGRGYYGNSYGNSYSGQTTVKVTQTSTKVTNIQQTQVVVNYAWWNAKLTCRIFCARFHKPRNGQKEASCSLKTSYWSPGPTECVYSSPCRTPSTPYGVFQCWEQTIPEDDDYNYERTDSFEKGEFDRKRREANGTEEMSSEDLFELESDDFYTGVEDFDPFSHEKQTMVGRAKTWGVPSQPTVDKSTWNFSVKKECVLSCNDCYSPTTQRAVCINGVWLENYQPGKCNHWRHCPEEPWWDQGQGQWDCKDAGKYRTCNLRCRRFYIGAPITPQLAPPPNYNPMQGQGGARCKPIHELDNGWWQCKTEKKPYTCRVMCNEGFKPSTSSLLESTCEDGQMFPSMPVKRTAWGCVAGDCDPDVFGASCWGHGDAWGEFSSYLHTVGVNAGYSGSYGDKTYGGAYSRKRRSEQEGDYWEYDEDYSEDKTGGFGRSYNSGNGYNSQYPAGYNPMISLTSKCDNCNGEWANQVHCVFNTRCLDVPPRINNAYVECQRIIEEKEVKRSTVTTDNHVCMVQCHENYAIQENSCQTAPPSTKGGRGRRQAYGSPSYSSQSYPNKYAGSYKPGYGASYVGSSSQSVSYSNTQSTSGYSSTHSSTDYHKIPVKYENKPYNSVSDVKIQHEEEVAYYDPDQPGAMRCNAESGEWDSWCKCEWNLKCVKPEKPNAKYDCWEEDGMTICQLTCKGNGQFVPAKWSDTWKFSCKRGIWIGKEPQGCKYEPPCEKYKVPQAKMTNCKKERCHAPLAAYEEKMPGQRFYQQGMYGESYGPSQYASSTEYANTPYSATKNGRKRREGEDEEDYEGTVEVDEDGNFMTFKYVDGIPVMDPVASYEGEDAGEPDPYMEDIDYDDQGEEEGSRFGRTDIGEERGKVKKNQKKQSASKSGLTYHGFGTCMSRRRVSYGWIHCYASGSYNPVHGYEKPVYYGKGYDSSKYNTYKQQVSYGYIKAVDTSNGAATIGKPGAPASNNYYGKRLSAKKECNAEIPMPNGHLDCREAGESSVCKLRCDVDHTPAQMNQFASCTDGDISQELSCVAGYCDEYTFGDSCFNITETAEEETSEERRRRSSVEGSADDEASYRDSGFDSADDDV</sequence>
<feature type="region of interest" description="Disordered" evidence="3">
    <location>
        <begin position="1302"/>
        <end position="1332"/>
    </location>
</feature>
<keyword evidence="1" id="KW-1015">Disulfide bond</keyword>
<feature type="region of interest" description="Disordered" evidence="3">
    <location>
        <begin position="984"/>
        <end position="1009"/>
    </location>
</feature>
<keyword evidence="2" id="KW-0768">Sushi</keyword>
<gene>
    <name evidence="5" type="ORF">GSOID_T00023029001</name>
</gene>
<feature type="region of interest" description="Disordered" evidence="3">
    <location>
        <begin position="1226"/>
        <end position="1258"/>
    </location>
</feature>
<feature type="compositionally biased region" description="Acidic residues" evidence="3">
    <location>
        <begin position="1249"/>
        <end position="1258"/>
    </location>
</feature>
<feature type="non-terminal residue" evidence="5">
    <location>
        <position position="1541"/>
    </location>
</feature>
<feature type="compositionally biased region" description="Basic residues" evidence="3">
    <location>
        <begin position="289"/>
        <end position="298"/>
    </location>
</feature>
<comment type="caution">
    <text evidence="2">Lacks conserved residue(s) required for the propagation of feature annotation.</text>
</comment>
<reference evidence="5" key="1">
    <citation type="journal article" date="2010" name="Science">
        <title>Plasticity of animal genome architecture unmasked by rapid evolution of a pelagic tunicate.</title>
        <authorList>
            <person name="Denoeud F."/>
            <person name="Henriet S."/>
            <person name="Mungpakdee S."/>
            <person name="Aury J.M."/>
            <person name="Da Silva C."/>
            <person name="Brinkmann H."/>
            <person name="Mikhaleva J."/>
            <person name="Olsen L.C."/>
            <person name="Jubin C."/>
            <person name="Canestro C."/>
            <person name="Bouquet J.M."/>
            <person name="Danks G."/>
            <person name="Poulain J."/>
            <person name="Campsteijn C."/>
            <person name="Adamski M."/>
            <person name="Cross I."/>
            <person name="Yadetie F."/>
            <person name="Muffato M."/>
            <person name="Louis A."/>
            <person name="Butcher S."/>
            <person name="Tsagkogeorga G."/>
            <person name="Konrad A."/>
            <person name="Singh S."/>
            <person name="Jensen M.F."/>
            <person name="Cong E.H."/>
            <person name="Eikeseth-Otteraa H."/>
            <person name="Noel B."/>
            <person name="Anthouard V."/>
            <person name="Porcel B.M."/>
            <person name="Kachouri-Lafond R."/>
            <person name="Nishino A."/>
            <person name="Ugolini M."/>
            <person name="Chourrout P."/>
            <person name="Nishida H."/>
            <person name="Aasland R."/>
            <person name="Huzurbazar S."/>
            <person name="Westhof E."/>
            <person name="Delsuc F."/>
            <person name="Lehrach H."/>
            <person name="Reinhardt R."/>
            <person name="Weissenbach J."/>
            <person name="Roy S.W."/>
            <person name="Artiguenave F."/>
            <person name="Postlethwait J.H."/>
            <person name="Manak J.R."/>
            <person name="Thompson E.M."/>
            <person name="Jaillon O."/>
            <person name="Du Pasquier L."/>
            <person name="Boudinot P."/>
            <person name="Liberles D.A."/>
            <person name="Volff J.N."/>
            <person name="Philippe H."/>
            <person name="Lenhard B."/>
            <person name="Roest Crollius H."/>
            <person name="Wincker P."/>
            <person name="Chourrout D."/>
        </authorList>
    </citation>
    <scope>NUCLEOTIDE SEQUENCE [LARGE SCALE GENOMIC DNA]</scope>
</reference>
<evidence type="ECO:0000259" key="4">
    <source>
        <dbReference type="PROSITE" id="PS50923"/>
    </source>
</evidence>
<evidence type="ECO:0000256" key="3">
    <source>
        <dbReference type="SAM" id="MobiDB-lite"/>
    </source>
</evidence>
<evidence type="ECO:0000256" key="1">
    <source>
        <dbReference type="ARBA" id="ARBA00023157"/>
    </source>
</evidence>